<dbReference type="Pfam" id="PF01494">
    <property type="entry name" value="FAD_binding_3"/>
    <property type="match status" value="1"/>
</dbReference>
<evidence type="ECO:0000259" key="1">
    <source>
        <dbReference type="Pfam" id="PF01494"/>
    </source>
</evidence>
<dbReference type="PANTHER" id="PTHR43876:SF25">
    <property type="entry name" value="MONOOXYGENASE NMA2164"/>
    <property type="match status" value="1"/>
</dbReference>
<accession>A0A3E1R9J2</accession>
<dbReference type="InterPro" id="IPR036188">
    <property type="entry name" value="FAD/NAD-bd_sf"/>
</dbReference>
<dbReference type="RefSeq" id="WP_117179789.1">
    <property type="nucleotide sequence ID" value="NZ_QFZK01000018.1"/>
</dbReference>
<dbReference type="GO" id="GO:0071949">
    <property type="term" value="F:FAD binding"/>
    <property type="evidence" value="ECO:0007669"/>
    <property type="project" value="InterPro"/>
</dbReference>
<dbReference type="InterPro" id="IPR051205">
    <property type="entry name" value="UbiH/COQ6_monooxygenase"/>
</dbReference>
<proteinExistence type="predicted"/>
<dbReference type="PRINTS" id="PR00420">
    <property type="entry name" value="RNGMNOXGNASE"/>
</dbReference>
<sequence>MAKTYDICIRGAGIVGRSLALHLAAKRLRVALVAQDLPDNLAHSDVRAYALSPASRTLLEAIRCWPDEAHATPVTRMQVQNEGDAPVVFDAAAQGTDALNWIVDVPVLEGLLKEAVRFQPLIEMVTHPAKADLTVVCEGRASATRAEFGVEFSTRPYHQWALAARVQCALPHGQVARQWFAGGDILALLPLDGPEGKQCALVWSVEPTRAQALQATDALDFCQQLLEASQGALGALTLCSERKAWPLQAAQAKAWAGQAAGASWLLAGDAAHNVHPLAGQGLNLGLGDVAELVHILDHRAYWRSVGDPKLLRAYERARKADFAVVGGSGDVLQQMFKQNHPAWQTLRSLGMRGFEQSGPFKHWVAARAMGGRQRPGTQH</sequence>
<keyword evidence="2" id="KW-0830">Ubiquinone</keyword>
<dbReference type="AlphaFoldDB" id="A0A3E1R9J2"/>
<feature type="domain" description="FAD-binding" evidence="1">
    <location>
        <begin position="130"/>
        <end position="320"/>
    </location>
</feature>
<dbReference type="PANTHER" id="PTHR43876">
    <property type="entry name" value="UBIQUINONE BIOSYNTHESIS MONOOXYGENASE COQ6, MITOCHONDRIAL"/>
    <property type="match status" value="1"/>
</dbReference>
<dbReference type="Proteomes" id="UP000260665">
    <property type="component" value="Unassembled WGS sequence"/>
</dbReference>
<reference evidence="2 3" key="1">
    <citation type="submission" date="2018-05" db="EMBL/GenBank/DDBJ databases">
        <title>Rhodoferax soyangensis sp.nov., isolated from an oligotrophic freshwater lake.</title>
        <authorList>
            <person name="Park M."/>
        </authorList>
    </citation>
    <scope>NUCLEOTIDE SEQUENCE [LARGE SCALE GENOMIC DNA]</scope>
    <source>
        <strain evidence="2 3">IMCC26218</strain>
    </source>
</reference>
<dbReference type="SUPFAM" id="SSF51905">
    <property type="entry name" value="FAD/NAD(P)-binding domain"/>
    <property type="match status" value="1"/>
</dbReference>
<gene>
    <name evidence="2" type="ORF">DIC66_19005</name>
</gene>
<dbReference type="PROSITE" id="PS01304">
    <property type="entry name" value="UBIH"/>
    <property type="match status" value="1"/>
</dbReference>
<protein>
    <submittedName>
        <fullName evidence="2">Ubiquinone biosynthesis protein UbiH</fullName>
    </submittedName>
</protein>
<evidence type="ECO:0000313" key="3">
    <source>
        <dbReference type="Proteomes" id="UP000260665"/>
    </source>
</evidence>
<dbReference type="InterPro" id="IPR002938">
    <property type="entry name" value="FAD-bd"/>
</dbReference>
<keyword evidence="3" id="KW-1185">Reference proteome</keyword>
<organism evidence="2 3">
    <name type="scientific">Rhodoferax lacus</name>
    <dbReference type="NCBI Taxonomy" id="2184758"/>
    <lineage>
        <taxon>Bacteria</taxon>
        <taxon>Pseudomonadati</taxon>
        <taxon>Pseudomonadota</taxon>
        <taxon>Betaproteobacteria</taxon>
        <taxon>Burkholderiales</taxon>
        <taxon>Comamonadaceae</taxon>
        <taxon>Rhodoferax</taxon>
    </lineage>
</organism>
<dbReference type="InterPro" id="IPR018168">
    <property type="entry name" value="Ubi_Hdrlase_CS"/>
</dbReference>
<dbReference type="Gene3D" id="3.50.50.60">
    <property type="entry name" value="FAD/NAD(P)-binding domain"/>
    <property type="match status" value="2"/>
</dbReference>
<dbReference type="OrthoDB" id="9769565at2"/>
<comment type="caution">
    <text evidence="2">The sequence shown here is derived from an EMBL/GenBank/DDBJ whole genome shotgun (WGS) entry which is preliminary data.</text>
</comment>
<dbReference type="EMBL" id="QFZK01000018">
    <property type="protein sequence ID" value="RFO95350.1"/>
    <property type="molecule type" value="Genomic_DNA"/>
</dbReference>
<dbReference type="Gene3D" id="3.30.9.10">
    <property type="entry name" value="D-Amino Acid Oxidase, subunit A, domain 2"/>
    <property type="match status" value="1"/>
</dbReference>
<name>A0A3E1R9J2_9BURK</name>
<evidence type="ECO:0000313" key="2">
    <source>
        <dbReference type="EMBL" id="RFO95350.1"/>
    </source>
</evidence>